<organism evidence="3 4">
    <name type="scientific">Paenibacillus kribbensis</name>
    <dbReference type="NCBI Taxonomy" id="172713"/>
    <lineage>
        <taxon>Bacteria</taxon>
        <taxon>Bacillati</taxon>
        <taxon>Bacillota</taxon>
        <taxon>Bacilli</taxon>
        <taxon>Bacillales</taxon>
        <taxon>Paenibacillaceae</taxon>
        <taxon>Paenibacillus</taxon>
    </lineage>
</organism>
<dbReference type="SUPFAM" id="SSF53335">
    <property type="entry name" value="S-adenosyl-L-methionine-dependent methyltransferases"/>
    <property type="match status" value="1"/>
</dbReference>
<dbReference type="RefSeq" id="WP_094153884.1">
    <property type="nucleotide sequence ID" value="NZ_CP020028.1"/>
</dbReference>
<evidence type="ECO:0000259" key="2">
    <source>
        <dbReference type="Pfam" id="PF13649"/>
    </source>
</evidence>
<feature type="domain" description="Methyltransferase" evidence="2">
    <location>
        <begin position="37"/>
        <end position="132"/>
    </location>
</feature>
<dbReference type="Gene3D" id="2.20.25.110">
    <property type="entry name" value="S-adenosyl-L-methionine-dependent methyltransferases"/>
    <property type="match status" value="1"/>
</dbReference>
<dbReference type="KEGG" id="pkb:B4V02_04440"/>
<dbReference type="Gene3D" id="3.40.50.150">
    <property type="entry name" value="Vaccinia Virus protein VP39"/>
    <property type="match status" value="1"/>
</dbReference>
<keyword evidence="3" id="KW-0489">Methyltransferase</keyword>
<evidence type="ECO:0000256" key="1">
    <source>
        <dbReference type="ARBA" id="ARBA00022679"/>
    </source>
</evidence>
<keyword evidence="4" id="KW-1185">Reference proteome</keyword>
<keyword evidence="1 3" id="KW-0808">Transferase</keyword>
<dbReference type="Proteomes" id="UP000214666">
    <property type="component" value="Chromosome"/>
</dbReference>
<dbReference type="STRING" id="172713.GCA_001705305_04680"/>
<dbReference type="AlphaFoldDB" id="A0A222WHW1"/>
<dbReference type="InterPro" id="IPR029063">
    <property type="entry name" value="SAM-dependent_MTases_sf"/>
</dbReference>
<dbReference type="GO" id="GO:0032259">
    <property type="term" value="P:methylation"/>
    <property type="evidence" value="ECO:0007669"/>
    <property type="project" value="UniProtKB-KW"/>
</dbReference>
<dbReference type="InterPro" id="IPR041698">
    <property type="entry name" value="Methyltransf_25"/>
</dbReference>
<dbReference type="GO" id="GO:0008168">
    <property type="term" value="F:methyltransferase activity"/>
    <property type="evidence" value="ECO:0007669"/>
    <property type="project" value="UniProtKB-KW"/>
</dbReference>
<name>A0A222WHW1_9BACL</name>
<dbReference type="PANTHER" id="PTHR43861">
    <property type="entry name" value="TRANS-ACONITATE 2-METHYLTRANSFERASE-RELATED"/>
    <property type="match status" value="1"/>
</dbReference>
<protein>
    <submittedName>
        <fullName evidence="3">Methyltransferase type 11</fullName>
    </submittedName>
</protein>
<evidence type="ECO:0000313" key="3">
    <source>
        <dbReference type="EMBL" id="ASR45989.1"/>
    </source>
</evidence>
<evidence type="ECO:0000313" key="4">
    <source>
        <dbReference type="Proteomes" id="UP000214666"/>
    </source>
</evidence>
<dbReference type="Pfam" id="PF13649">
    <property type="entry name" value="Methyltransf_25"/>
    <property type="match status" value="1"/>
</dbReference>
<dbReference type="OrthoDB" id="9791837at2"/>
<reference evidence="3 4" key="1">
    <citation type="submission" date="2017-03" db="EMBL/GenBank/DDBJ databases">
        <title>Complete genome sequence of Paenibacillus Kribbensis producing bioflocculants.</title>
        <authorList>
            <person name="Lee H.-G."/>
            <person name="Oh H.-M."/>
        </authorList>
    </citation>
    <scope>NUCLEOTIDE SEQUENCE [LARGE SCALE GENOMIC DNA]</scope>
    <source>
        <strain evidence="3 4">AM49</strain>
    </source>
</reference>
<proteinExistence type="predicted"/>
<accession>A0A222WHW1</accession>
<dbReference type="EMBL" id="CP020028">
    <property type="protein sequence ID" value="ASR45989.1"/>
    <property type="molecule type" value="Genomic_DNA"/>
</dbReference>
<gene>
    <name evidence="3" type="ORF">B4V02_04440</name>
</gene>
<sequence>MTKFYQVLTPYYDEIFPVNDKQISFLSSCFPAASTLLDVGAGTGNTAIALTKAGYILTAAEPEQSMTVKIKEKANRDQLHIKVMPNSMQQIPQLNETFDGIYCIGNTFAHLDNFNEICTFLQAAYDMLNEQGKLVIQTVNFENVLRHQKYSFPLIQKDTFTFTRKYEPLDHKIRFTTILEDHSDTHSNAILLYPVTKTQLQNELMNCGFHSISVYGDYGMSPYSIESPALVIIASK</sequence>
<dbReference type="CDD" id="cd02440">
    <property type="entry name" value="AdoMet_MTases"/>
    <property type="match status" value="1"/>
</dbReference>